<dbReference type="InterPro" id="IPR051311">
    <property type="entry name" value="DedA_domain"/>
</dbReference>
<sequence>MKIFSPLYARAMSWSRHRRAPWLLGGLSFAESSFFPIPPDVMLAPMSLANPRRAWWFALLTTLASVAGGLFGYLIGYYAFDAIEPWLRASRYWGAYEQAVAWFEAWGFWAIFVAGFSPIPYKVFTIAAGVASMALAPFALASLIGRGARFFLVAGLMAWGGARMEAVLHRYVDRLGWAAVGAVLIGVLIYRA</sequence>
<feature type="transmembrane region" description="Helical" evidence="1">
    <location>
        <begin position="56"/>
        <end position="80"/>
    </location>
</feature>
<proteinExistence type="predicted"/>
<gene>
    <name evidence="3" type="ORF">Tchl_1043</name>
</gene>
<dbReference type="InterPro" id="IPR032816">
    <property type="entry name" value="VTT_dom"/>
</dbReference>
<evidence type="ECO:0000256" key="1">
    <source>
        <dbReference type="SAM" id="Phobius"/>
    </source>
</evidence>
<dbReference type="GO" id="GO:0005886">
    <property type="term" value="C:plasma membrane"/>
    <property type="evidence" value="ECO:0007669"/>
    <property type="project" value="TreeGrafter"/>
</dbReference>
<dbReference type="OrthoDB" id="9810270at2"/>
<dbReference type="Pfam" id="PF09335">
    <property type="entry name" value="VTT_dom"/>
    <property type="match status" value="1"/>
</dbReference>
<dbReference type="Proteomes" id="UP000185739">
    <property type="component" value="Chromosome"/>
</dbReference>
<organism evidence="3 4">
    <name type="scientific">Thauera chlorobenzoica</name>
    <dbReference type="NCBI Taxonomy" id="96773"/>
    <lineage>
        <taxon>Bacteria</taxon>
        <taxon>Pseudomonadati</taxon>
        <taxon>Pseudomonadota</taxon>
        <taxon>Betaproteobacteria</taxon>
        <taxon>Rhodocyclales</taxon>
        <taxon>Zoogloeaceae</taxon>
        <taxon>Thauera</taxon>
    </lineage>
</organism>
<keyword evidence="4" id="KW-1185">Reference proteome</keyword>
<accession>A0A1L6FAM7</accession>
<dbReference type="EMBL" id="CP018839">
    <property type="protein sequence ID" value="APR03903.1"/>
    <property type="molecule type" value="Genomic_DNA"/>
</dbReference>
<protein>
    <recommendedName>
        <fullName evidence="2">VTT domain-containing protein</fullName>
    </recommendedName>
</protein>
<feature type="transmembrane region" description="Helical" evidence="1">
    <location>
        <begin position="100"/>
        <end position="117"/>
    </location>
</feature>
<dbReference type="PANTHER" id="PTHR42709:SF11">
    <property type="entry name" value="DEDA FAMILY PROTEIN"/>
    <property type="match status" value="1"/>
</dbReference>
<keyword evidence="1" id="KW-1133">Transmembrane helix</keyword>
<feature type="domain" description="VTT" evidence="2">
    <location>
        <begin position="41"/>
        <end position="157"/>
    </location>
</feature>
<evidence type="ECO:0000259" key="2">
    <source>
        <dbReference type="Pfam" id="PF09335"/>
    </source>
</evidence>
<keyword evidence="1" id="KW-0812">Transmembrane</keyword>
<name>A0A1L6FAM7_9RHOO</name>
<keyword evidence="1" id="KW-0472">Membrane</keyword>
<dbReference type="KEGG" id="tcl:Tchl_1043"/>
<feature type="transmembrane region" description="Helical" evidence="1">
    <location>
        <begin position="123"/>
        <end position="143"/>
    </location>
</feature>
<dbReference type="PANTHER" id="PTHR42709">
    <property type="entry name" value="ALKALINE PHOSPHATASE LIKE PROTEIN"/>
    <property type="match status" value="1"/>
</dbReference>
<evidence type="ECO:0000313" key="4">
    <source>
        <dbReference type="Proteomes" id="UP000185739"/>
    </source>
</evidence>
<dbReference type="AlphaFoldDB" id="A0A1L6FAM7"/>
<feature type="transmembrane region" description="Helical" evidence="1">
    <location>
        <begin position="150"/>
        <end position="168"/>
    </location>
</feature>
<reference evidence="3 4" key="1">
    <citation type="submission" date="2016-12" db="EMBL/GenBank/DDBJ databases">
        <title>Complete genome sequence of Thauera chlorobenzoica, a Betaproteobacterium degrading haloaromatics anaerobically to CO2 and halides.</title>
        <authorList>
            <person name="Goris T."/>
            <person name="Mergelsberg M."/>
            <person name="Boll M."/>
        </authorList>
    </citation>
    <scope>NUCLEOTIDE SEQUENCE [LARGE SCALE GENOMIC DNA]</scope>
    <source>
        <strain evidence="3 4">3CB1</strain>
    </source>
</reference>
<evidence type="ECO:0000313" key="3">
    <source>
        <dbReference type="EMBL" id="APR03903.1"/>
    </source>
</evidence>
<feature type="transmembrane region" description="Helical" evidence="1">
    <location>
        <begin position="174"/>
        <end position="190"/>
    </location>
</feature>